<dbReference type="InterPro" id="IPR036138">
    <property type="entry name" value="PBP_dimer_sf"/>
</dbReference>
<comment type="subcellular location">
    <subcellularLocation>
        <location evidence="1">Membrane</location>
    </subcellularLocation>
</comment>
<dbReference type="InterPro" id="IPR007887">
    <property type="entry name" value="MecA_N"/>
</dbReference>
<evidence type="ECO:0000259" key="5">
    <source>
        <dbReference type="Pfam" id="PF00905"/>
    </source>
</evidence>
<evidence type="ECO:0000259" key="6">
    <source>
        <dbReference type="Pfam" id="PF03717"/>
    </source>
</evidence>
<name>A0ABY6T019_9CLOT</name>
<dbReference type="Gene3D" id="3.30.1390.30">
    <property type="entry name" value="Penicillin-binding protein 2a, domain 3"/>
    <property type="match status" value="1"/>
</dbReference>
<evidence type="ECO:0000256" key="1">
    <source>
        <dbReference type="ARBA" id="ARBA00004370"/>
    </source>
</evidence>
<protein>
    <submittedName>
        <fullName evidence="8">Peptidoglycan glycosyltransferase</fullName>
        <ecNumber evidence="8">2.4.1.129</ecNumber>
    </submittedName>
</protein>
<proteinExistence type="inferred from homology"/>
<evidence type="ECO:0000256" key="4">
    <source>
        <dbReference type="SAM" id="Phobius"/>
    </source>
</evidence>
<keyword evidence="4" id="KW-1133">Transmembrane helix</keyword>
<keyword evidence="9" id="KW-1185">Reference proteome</keyword>
<keyword evidence="8" id="KW-0808">Transferase</keyword>
<evidence type="ECO:0000256" key="3">
    <source>
        <dbReference type="ARBA" id="ARBA00023136"/>
    </source>
</evidence>
<sequence length="700" mass="78099">MRRSRRNDGKPLFRLMLILGIVAFSLSAVFAFIIFFKLPKYAKPEELLVQYMNNIEQKKYEDMYGVLSKESTTKISKEDYIARNSKIYEGIEAHNIKVNVKDTVNNKDNTITVSYSTSFDTVAGKVSFDNKALFLKQDKGYGLMWSDNLIFPDLGENDKVKVYRDKAQRGQILDRNGQLLAGKGAASSVGIVPEKLSDKSDSLNKIAELLGIERETIDKKLSAGWVKGNSFVPIKTIPKVSESSLINGETNVETQDETEDKLLSIPGVMISDVDRREYPLKEAAAHLVGYVQSVTAEDLEQHEGEGYSSDSVIGKSGMEGLYEKDLKGQDGIKVSIVNEFGNEKKVLASIAKEDGKDIKLTIDSSLQLDLYEQFKDDKSSSVAMNPYTGEVLALVSTPSYDNNDFIMGMSEEKWNSLNEDENKPLYNRFRQKWAPGSSFKSIIAEIGLSTGAINPNEDYGDEGLSWQKDKSWGNYYVTTLHEYSPVNLENALIYSDNIYFAKAALKIGAEDLKKSLDKLGFNEQLPFEITMEKSQYSNTDKIETEIQLADSGYGQGQVLINPLHLASLYTSFNNEGNVIKPYLLYKQDAKADIWIPNAFSSDVTNEVMKGLKKVVNDPHGTGYGAYRDDISLFGKTGTAEIKTSQDDKNGTELGWFAVSTSDKNAQKPILIVSMVEDVKDRGGSAYVVNKDKIVLDKYLR</sequence>
<dbReference type="PANTHER" id="PTHR30627:SF25">
    <property type="entry name" value="PENICILLIN-BINDING PROTEIN 3"/>
    <property type="match status" value="1"/>
</dbReference>
<dbReference type="PANTHER" id="PTHR30627">
    <property type="entry name" value="PEPTIDOGLYCAN D,D-TRANSPEPTIDASE"/>
    <property type="match status" value="1"/>
</dbReference>
<comment type="caution">
    <text evidence="8">The sequence shown here is derived from an EMBL/GenBank/DDBJ whole genome shotgun (WGS) entry which is preliminary data.</text>
</comment>
<evidence type="ECO:0000313" key="9">
    <source>
        <dbReference type="Proteomes" id="UP000277570"/>
    </source>
</evidence>
<comment type="similarity">
    <text evidence="2">Belongs to the transpeptidase family.</text>
</comment>
<dbReference type="EMBL" id="UYIN01000021">
    <property type="protein sequence ID" value="VDG73816.1"/>
    <property type="molecule type" value="Genomic_DNA"/>
</dbReference>
<evidence type="ECO:0000256" key="2">
    <source>
        <dbReference type="ARBA" id="ARBA00007171"/>
    </source>
</evidence>
<dbReference type="InterPro" id="IPR005311">
    <property type="entry name" value="PBP_dimer"/>
</dbReference>
<accession>A0ABY6T019</accession>
<dbReference type="InterPro" id="IPR012338">
    <property type="entry name" value="Beta-lactam/transpept-like"/>
</dbReference>
<dbReference type="Pfam" id="PF05223">
    <property type="entry name" value="MecA_N"/>
    <property type="match status" value="1"/>
</dbReference>
<evidence type="ECO:0000259" key="7">
    <source>
        <dbReference type="Pfam" id="PF05223"/>
    </source>
</evidence>
<dbReference type="RefSeq" id="WP_125149753.1">
    <property type="nucleotide sequence ID" value="NZ_UYIN01000021.1"/>
</dbReference>
<dbReference type="InterPro" id="IPR032710">
    <property type="entry name" value="NTF2-like_dom_sf"/>
</dbReference>
<dbReference type="Proteomes" id="UP000277570">
    <property type="component" value="Unassembled WGS sequence"/>
</dbReference>
<dbReference type="SUPFAM" id="SSF54427">
    <property type="entry name" value="NTF2-like"/>
    <property type="match status" value="1"/>
</dbReference>
<keyword evidence="3 4" id="KW-0472">Membrane</keyword>
<dbReference type="SUPFAM" id="SSF56519">
    <property type="entry name" value="Penicillin binding protein dimerisation domain"/>
    <property type="match status" value="1"/>
</dbReference>
<evidence type="ECO:0000313" key="8">
    <source>
        <dbReference type="EMBL" id="VDG73816.1"/>
    </source>
</evidence>
<dbReference type="EC" id="2.4.1.129" evidence="8"/>
<gene>
    <name evidence="8" type="primary">penA_3</name>
    <name evidence="8" type="ORF">NCTC10913_04193</name>
</gene>
<feature type="domain" description="Penicillin-binding protein transpeptidase" evidence="5">
    <location>
        <begin position="381"/>
        <end position="684"/>
    </location>
</feature>
<keyword evidence="8" id="KW-0328">Glycosyltransferase</keyword>
<dbReference type="SUPFAM" id="SSF56601">
    <property type="entry name" value="beta-lactamase/transpeptidase-like"/>
    <property type="match status" value="1"/>
</dbReference>
<dbReference type="Pfam" id="PF00905">
    <property type="entry name" value="Transpeptidase"/>
    <property type="match status" value="1"/>
</dbReference>
<keyword evidence="4" id="KW-0812">Transmembrane</keyword>
<dbReference type="Gene3D" id="3.90.1310.10">
    <property type="entry name" value="Penicillin-binding protein 2a (Domain 2)"/>
    <property type="match status" value="1"/>
</dbReference>
<dbReference type="InterPro" id="IPR001460">
    <property type="entry name" value="PCN-bd_Tpept"/>
</dbReference>
<feature type="transmembrane region" description="Helical" evidence="4">
    <location>
        <begin position="12"/>
        <end position="36"/>
    </location>
</feature>
<dbReference type="Pfam" id="PF03717">
    <property type="entry name" value="PBP_dimer"/>
    <property type="match status" value="1"/>
</dbReference>
<dbReference type="GO" id="GO:0016757">
    <property type="term" value="F:glycosyltransferase activity"/>
    <property type="evidence" value="ECO:0007669"/>
    <property type="project" value="UniProtKB-KW"/>
</dbReference>
<reference evidence="8 9" key="1">
    <citation type="submission" date="2018-11" db="EMBL/GenBank/DDBJ databases">
        <authorList>
            <consortium name="Pathogen Informatics"/>
        </authorList>
    </citation>
    <scope>NUCLEOTIDE SEQUENCE [LARGE SCALE GENOMIC DNA]</scope>
    <source>
        <strain evidence="8 9">NCTC10913</strain>
    </source>
</reference>
<organism evidence="8 9">
    <name type="scientific">Clostridium carnis</name>
    <dbReference type="NCBI Taxonomy" id="1530"/>
    <lineage>
        <taxon>Bacteria</taxon>
        <taxon>Bacillati</taxon>
        <taxon>Bacillota</taxon>
        <taxon>Clostridia</taxon>
        <taxon>Eubacteriales</taxon>
        <taxon>Clostridiaceae</taxon>
        <taxon>Clostridium</taxon>
    </lineage>
</organism>
<feature type="domain" description="Penicillin-binding protein dimerisation" evidence="6">
    <location>
        <begin position="165"/>
        <end position="345"/>
    </location>
</feature>
<feature type="domain" description="NTF2-like N-terminal transpeptidase" evidence="7">
    <location>
        <begin position="44"/>
        <end position="158"/>
    </location>
</feature>
<dbReference type="Gene3D" id="3.10.450.100">
    <property type="entry name" value="NTF2-like, domain 1"/>
    <property type="match status" value="1"/>
</dbReference>
<dbReference type="Gene3D" id="3.40.710.10">
    <property type="entry name" value="DD-peptidase/beta-lactamase superfamily"/>
    <property type="match status" value="1"/>
</dbReference>
<dbReference type="InterPro" id="IPR050515">
    <property type="entry name" value="Beta-lactam/transpept"/>
</dbReference>